<keyword evidence="2" id="KW-0805">Transcription regulation</keyword>
<evidence type="ECO:0000313" key="13">
    <source>
        <dbReference type="Proteomes" id="UP000266644"/>
    </source>
</evidence>
<reference evidence="9 12" key="4">
    <citation type="submission" date="2019-03" db="EMBL/GenBank/DDBJ databases">
        <title>Complete genome assembly of MDR B. fragilis.</title>
        <authorList>
            <person name="Sydenham T.V."/>
            <person name="Hasman H."/>
            <person name="Justesen U.S."/>
        </authorList>
    </citation>
    <scope>NUCLEOTIDE SEQUENCE [LARGE SCALE GENOMIC DNA]</scope>
    <source>
        <strain evidence="9 12">DCMOUH0067B</strain>
    </source>
</reference>
<dbReference type="InterPro" id="IPR013324">
    <property type="entry name" value="RNA_pol_sigma_r3/r4-like"/>
</dbReference>
<dbReference type="SUPFAM" id="SSF88659">
    <property type="entry name" value="Sigma3 and sigma4 domains of RNA polymerase sigma factors"/>
    <property type="match status" value="1"/>
</dbReference>
<evidence type="ECO:0000313" key="10">
    <source>
        <dbReference type="EMBL" id="RGV48558.1"/>
    </source>
</evidence>
<dbReference type="NCBIfam" id="TIGR02937">
    <property type="entry name" value="sigma70-ECF"/>
    <property type="match status" value="1"/>
</dbReference>
<dbReference type="AlphaFoldDB" id="A0A0I9SD57"/>
<dbReference type="PANTHER" id="PTHR43133:SF46">
    <property type="entry name" value="RNA POLYMERASE SIGMA-70 FACTOR ECF SUBFAMILY"/>
    <property type="match status" value="1"/>
</dbReference>
<dbReference type="GO" id="GO:0006352">
    <property type="term" value="P:DNA-templated transcription initiation"/>
    <property type="evidence" value="ECO:0007669"/>
    <property type="project" value="InterPro"/>
</dbReference>
<evidence type="ECO:0000256" key="2">
    <source>
        <dbReference type="ARBA" id="ARBA00023015"/>
    </source>
</evidence>
<dbReference type="Gene3D" id="1.10.1740.10">
    <property type="match status" value="1"/>
</dbReference>
<feature type="domain" description="RNA polymerase sigma-70 region 2" evidence="5">
    <location>
        <begin position="10"/>
        <end position="74"/>
    </location>
</feature>
<accession>A0A0I9SD57</accession>
<dbReference type="GeneID" id="99670716"/>
<dbReference type="Proteomes" id="UP000266644">
    <property type="component" value="Unassembled WGS sequence"/>
</dbReference>
<dbReference type="InterPro" id="IPR007627">
    <property type="entry name" value="RNA_pol_sigma70_r2"/>
</dbReference>
<dbReference type="EMBL" id="JAPUAC010000005">
    <property type="protein sequence ID" value="MCZ2654394.1"/>
    <property type="molecule type" value="Genomic_DNA"/>
</dbReference>
<dbReference type="PATRIC" id="fig|817.52.peg.3303"/>
<dbReference type="Pfam" id="PF08281">
    <property type="entry name" value="Sigma70_r4_2"/>
    <property type="match status" value="1"/>
</dbReference>
<keyword evidence="3" id="KW-0731">Sigma factor</keyword>
<evidence type="ECO:0000256" key="4">
    <source>
        <dbReference type="ARBA" id="ARBA00023163"/>
    </source>
</evidence>
<gene>
    <name evidence="11" type="ORF">DW228_20565</name>
    <name evidence="10" type="ORF">DWW08_20580</name>
    <name evidence="7" type="ORF">EE52_0202050</name>
    <name evidence="9" type="ORF">IA74_009060</name>
    <name evidence="8" type="ORF">O1422_09480</name>
</gene>
<evidence type="ECO:0000256" key="1">
    <source>
        <dbReference type="ARBA" id="ARBA00010641"/>
    </source>
</evidence>
<dbReference type="NCBIfam" id="TIGR02985">
    <property type="entry name" value="Sig70_bacteroi1"/>
    <property type="match status" value="1"/>
</dbReference>
<evidence type="ECO:0000259" key="6">
    <source>
        <dbReference type="Pfam" id="PF08281"/>
    </source>
</evidence>
<proteinExistence type="inferred from homology"/>
<dbReference type="Proteomes" id="UP001075704">
    <property type="component" value="Unassembled WGS sequence"/>
</dbReference>
<dbReference type="Pfam" id="PF04542">
    <property type="entry name" value="Sigma70_r2"/>
    <property type="match status" value="1"/>
</dbReference>
<evidence type="ECO:0000313" key="11">
    <source>
        <dbReference type="EMBL" id="RHH06775.1"/>
    </source>
</evidence>
<evidence type="ECO:0000313" key="8">
    <source>
        <dbReference type="EMBL" id="MCZ2654394.1"/>
    </source>
</evidence>
<dbReference type="RefSeq" id="WP_032529786.1">
    <property type="nucleotide sequence ID" value="NZ_CABJEQ010000013.1"/>
</dbReference>
<reference evidence="7" key="1">
    <citation type="book" date="2014" name="THE 24TH EUROPEAN CONGRESS OF CLINICAL MICROBIOLOGY AND INFECTIOUS DISEASES" publisher="ECCMID 2014" city="Barcelona, Spain">
        <title>Identification of resistance genes in three multidrug-resistant Bacteroides fragilis isolates by whole genome sequencing.</title>
        <editorList>
            <person name="Unknown"/>
            <person name="A."/>
        </editorList>
        <authorList>
            <person name="Sydenham T.V."/>
            <person name="Hasman H."/>
            <person name="Wang M."/>
            <person name="Soki J."/>
            <person name="Nagy E."/>
            <person name="Justesen U.S."/>
        </authorList>
    </citation>
    <scope>NUCLEOTIDE SEQUENCE</scope>
    <source>
        <strain evidence="7">DCMOUH0018B</strain>
    </source>
</reference>
<evidence type="ECO:0000259" key="5">
    <source>
        <dbReference type="Pfam" id="PF04542"/>
    </source>
</evidence>
<evidence type="ECO:0000313" key="7">
    <source>
        <dbReference type="EMBL" id="KFX76295.1"/>
    </source>
</evidence>
<organism evidence="7">
    <name type="scientific">Bacteroides fragilis</name>
    <dbReference type="NCBI Taxonomy" id="817"/>
    <lineage>
        <taxon>Bacteria</taxon>
        <taxon>Pseudomonadati</taxon>
        <taxon>Bacteroidota</taxon>
        <taxon>Bacteroidia</taxon>
        <taxon>Bacteroidales</taxon>
        <taxon>Bacteroidaceae</taxon>
        <taxon>Bacteroides</taxon>
    </lineage>
</organism>
<name>A0A0I9SD57_BACFG</name>
<dbReference type="CDD" id="cd06171">
    <property type="entry name" value="Sigma70_r4"/>
    <property type="match status" value="1"/>
</dbReference>
<dbReference type="EMBL" id="QRZH01000024">
    <property type="protein sequence ID" value="RGV48558.1"/>
    <property type="molecule type" value="Genomic_DNA"/>
</dbReference>
<dbReference type="SUPFAM" id="SSF88946">
    <property type="entry name" value="Sigma2 domain of RNA polymerase sigma factors"/>
    <property type="match status" value="1"/>
</dbReference>
<dbReference type="EMBL" id="CP036553">
    <property type="protein sequence ID" value="QCQ36251.1"/>
    <property type="molecule type" value="Genomic_DNA"/>
</dbReference>
<protein>
    <submittedName>
        <fullName evidence="8">RNA polymerase sigma-70 factor</fullName>
    </submittedName>
    <submittedName>
        <fullName evidence="7">RNA polymerase sigma70 factor</fullName>
    </submittedName>
</protein>
<dbReference type="Proteomes" id="UP000286270">
    <property type="component" value="Unassembled WGS sequence"/>
</dbReference>
<dbReference type="Proteomes" id="UP000028294">
    <property type="component" value="Chromosome"/>
</dbReference>
<comment type="similarity">
    <text evidence="1">Belongs to the sigma-70 factor family. ECF subfamily.</text>
</comment>
<evidence type="ECO:0000313" key="9">
    <source>
        <dbReference type="EMBL" id="QCQ36251.1"/>
    </source>
</evidence>
<evidence type="ECO:0000313" key="12">
    <source>
        <dbReference type="Proteomes" id="UP000028294"/>
    </source>
</evidence>
<keyword evidence="4" id="KW-0804">Transcription</keyword>
<dbReference type="InterPro" id="IPR039425">
    <property type="entry name" value="RNA_pol_sigma-70-like"/>
</dbReference>
<evidence type="ECO:0000256" key="3">
    <source>
        <dbReference type="ARBA" id="ARBA00023082"/>
    </source>
</evidence>
<dbReference type="GO" id="GO:0003677">
    <property type="term" value="F:DNA binding"/>
    <property type="evidence" value="ECO:0007669"/>
    <property type="project" value="InterPro"/>
</dbReference>
<dbReference type="InterPro" id="IPR036388">
    <property type="entry name" value="WH-like_DNA-bd_sf"/>
</dbReference>
<dbReference type="EMBL" id="QRJE01000040">
    <property type="protein sequence ID" value="RHH06775.1"/>
    <property type="molecule type" value="Genomic_DNA"/>
</dbReference>
<dbReference type="PANTHER" id="PTHR43133">
    <property type="entry name" value="RNA POLYMERASE ECF-TYPE SIGMA FACTO"/>
    <property type="match status" value="1"/>
</dbReference>
<dbReference type="InterPro" id="IPR014327">
    <property type="entry name" value="RNA_pol_sigma70_bacteroid"/>
</dbReference>
<reference evidence="7" key="2">
    <citation type="submission" date="2014-07" db="EMBL/GenBank/DDBJ databases">
        <title>Genetics and epidemiology of antimicrobial resistance in B. fragilis group.</title>
        <authorList>
            <person name="Sydenham T.V."/>
            <person name="Hasman H."/>
            <person name="Kemp M."/>
            <person name="Justesen U.S."/>
        </authorList>
    </citation>
    <scope>NUCLEOTIDE SEQUENCE [LARGE SCALE GENOMIC DNA]</scope>
    <source>
        <strain evidence="7">DCMOUH0018B</strain>
    </source>
</reference>
<feature type="domain" description="RNA polymerase sigma factor 70 region 4 type 2" evidence="6">
    <location>
        <begin position="115"/>
        <end position="166"/>
    </location>
</feature>
<evidence type="ECO:0000313" key="14">
    <source>
        <dbReference type="Proteomes" id="UP000286270"/>
    </source>
</evidence>
<dbReference type="InterPro" id="IPR014284">
    <property type="entry name" value="RNA_pol_sigma-70_dom"/>
</dbReference>
<dbReference type="Gene3D" id="1.10.10.10">
    <property type="entry name" value="Winged helix-like DNA-binding domain superfamily/Winged helix DNA-binding domain"/>
    <property type="match status" value="1"/>
</dbReference>
<reference evidence="13 14" key="3">
    <citation type="submission" date="2018-08" db="EMBL/GenBank/DDBJ databases">
        <title>A genome reference for cultivated species of the human gut microbiota.</title>
        <authorList>
            <person name="Zou Y."/>
            <person name="Xue W."/>
            <person name="Luo G."/>
        </authorList>
    </citation>
    <scope>NUCLEOTIDE SEQUENCE [LARGE SCALE GENOMIC DNA]</scope>
    <source>
        <strain evidence="10 14">AF14-26</strain>
        <strain evidence="11 13">AM18-6</strain>
    </source>
</reference>
<dbReference type="EMBL" id="JMZZ02000037">
    <property type="protein sequence ID" value="KFX76295.1"/>
    <property type="molecule type" value="Genomic_DNA"/>
</dbReference>
<reference evidence="8" key="5">
    <citation type="submission" date="2022-12" db="EMBL/GenBank/DDBJ databases">
        <title>Development of a Multilocus Sequence Typing Scheme for Bacteroides fragilis Based on Whole Genome Sequencing Data and Clinical Application.</title>
        <authorList>
            <person name="Nielsen F.D."/>
            <person name="Justesen U.S."/>
        </authorList>
    </citation>
    <scope>NUCLEOTIDE SEQUENCE</scope>
    <source>
        <strain evidence="8">BF_BC_ODE_DK_2015_2</strain>
    </source>
</reference>
<dbReference type="GO" id="GO:0016987">
    <property type="term" value="F:sigma factor activity"/>
    <property type="evidence" value="ECO:0007669"/>
    <property type="project" value="UniProtKB-KW"/>
</dbReference>
<dbReference type="InterPro" id="IPR013325">
    <property type="entry name" value="RNA_pol_sigma_r2"/>
</dbReference>
<dbReference type="InterPro" id="IPR013249">
    <property type="entry name" value="RNA_pol_sigma70_r4_t2"/>
</dbReference>
<sequence>MKKDGFSEIYDVYFPKLLRFTQTYLISEDESENIVQEIFIYLWEHRDIIETLQNLNAYLFTLAKNRCIDYFRKEMVRDIRKGSLSEIENRELQLKLYSLEAFDNDRLSDADIEEILNNAINRLPERCREIFIMSRLQNLRYKEIAIRLNVSPNTVENQIAIALRKLKEELKDYFPLFVFII</sequence>